<evidence type="ECO:0000256" key="1">
    <source>
        <dbReference type="ARBA" id="ARBA00022679"/>
    </source>
</evidence>
<dbReference type="PANTHER" id="PTHR43584">
    <property type="entry name" value="NUCLEOTIDYL TRANSFERASE"/>
    <property type="match status" value="1"/>
</dbReference>
<dbReference type="InterPro" id="IPR050065">
    <property type="entry name" value="GlmU-like"/>
</dbReference>
<dbReference type="Proteomes" id="UP000237662">
    <property type="component" value="Unassembled WGS sequence"/>
</dbReference>
<keyword evidence="2" id="KW-0012">Acyltransferase</keyword>
<evidence type="ECO:0000313" key="5">
    <source>
        <dbReference type="Proteomes" id="UP000237662"/>
    </source>
</evidence>
<feature type="domain" description="Mannose-1-phosphate guanyltransferase C-terminal" evidence="3">
    <location>
        <begin position="66"/>
        <end position="131"/>
    </location>
</feature>
<evidence type="ECO:0000259" key="3">
    <source>
        <dbReference type="Pfam" id="PF25087"/>
    </source>
</evidence>
<evidence type="ECO:0000256" key="2">
    <source>
        <dbReference type="ARBA" id="ARBA00023315"/>
    </source>
</evidence>
<gene>
    <name evidence="4" type="ORF">CLV84_3736</name>
</gene>
<name>A0A2S6I0S7_9BACT</name>
<keyword evidence="5" id="KW-1185">Reference proteome</keyword>
<dbReference type="Gene3D" id="2.160.10.10">
    <property type="entry name" value="Hexapeptide repeat proteins"/>
    <property type="match status" value="1"/>
</dbReference>
<dbReference type="InterPro" id="IPR011004">
    <property type="entry name" value="Trimer_LpxA-like_sf"/>
</dbReference>
<dbReference type="SUPFAM" id="SSF51161">
    <property type="entry name" value="Trimeric LpxA-like enzymes"/>
    <property type="match status" value="1"/>
</dbReference>
<dbReference type="RefSeq" id="WP_104421300.1">
    <property type="nucleotide sequence ID" value="NZ_PTJC01000007.1"/>
</dbReference>
<comment type="caution">
    <text evidence="4">The sequence shown here is derived from an EMBL/GenBank/DDBJ whole genome shotgun (WGS) entry which is preliminary data.</text>
</comment>
<keyword evidence="1 4" id="KW-0808">Transferase</keyword>
<dbReference type="OrthoDB" id="9803036at2"/>
<reference evidence="4 5" key="1">
    <citation type="submission" date="2018-02" db="EMBL/GenBank/DDBJ databases">
        <title>Genomic Encyclopedia of Archaeal and Bacterial Type Strains, Phase II (KMG-II): from individual species to whole genera.</title>
        <authorList>
            <person name="Goeker M."/>
        </authorList>
    </citation>
    <scope>NUCLEOTIDE SEQUENCE [LARGE SCALE GENOMIC DNA]</scope>
    <source>
        <strain evidence="4 5">DSM 29526</strain>
    </source>
</reference>
<dbReference type="PANTHER" id="PTHR43584:SF8">
    <property type="entry name" value="N-ACETYLMURAMATE ALPHA-1-PHOSPHATE URIDYLYLTRANSFERASE"/>
    <property type="match status" value="1"/>
</dbReference>
<dbReference type="EMBL" id="PTJC01000007">
    <property type="protein sequence ID" value="PPK84574.1"/>
    <property type="molecule type" value="Genomic_DNA"/>
</dbReference>
<dbReference type="Pfam" id="PF25087">
    <property type="entry name" value="GMPPB_C"/>
    <property type="match status" value="1"/>
</dbReference>
<evidence type="ECO:0000313" key="4">
    <source>
        <dbReference type="EMBL" id="PPK84574.1"/>
    </source>
</evidence>
<proteinExistence type="predicted"/>
<accession>A0A2S6I0S7</accession>
<dbReference type="AlphaFoldDB" id="A0A2S6I0S7"/>
<protein>
    <submittedName>
        <fullName evidence="4">Transferase family hexapeptide repeat protein</fullName>
    </submittedName>
</protein>
<dbReference type="GO" id="GO:0016779">
    <property type="term" value="F:nucleotidyltransferase activity"/>
    <property type="evidence" value="ECO:0007669"/>
    <property type="project" value="UniProtKB-ARBA"/>
</dbReference>
<dbReference type="GO" id="GO:0016746">
    <property type="term" value="F:acyltransferase activity"/>
    <property type="evidence" value="ECO:0007669"/>
    <property type="project" value="UniProtKB-KW"/>
</dbReference>
<organism evidence="4 5">
    <name type="scientific">Neolewinella xylanilytica</name>
    <dbReference type="NCBI Taxonomy" id="1514080"/>
    <lineage>
        <taxon>Bacteria</taxon>
        <taxon>Pseudomonadati</taxon>
        <taxon>Bacteroidota</taxon>
        <taxon>Saprospiria</taxon>
        <taxon>Saprospirales</taxon>
        <taxon>Lewinellaceae</taxon>
        <taxon>Neolewinella</taxon>
    </lineage>
</organism>
<sequence>MEFPIQSFLRLLPQPLRDVPHPPWIIARDMEGVVRSEIAKLPATYTRRGGAAIHVDAEVEAGVVFKGPTIVSAGCHVKANAYFREGVWLGEDVTIGPGCEIKSSLICARTAIAHFNYIGNSLIGADVNFEAGSITANHFNERTDKSISVLVDGRRIPTGVTKFGAVVGDGCRIGANAVLSPGTILWPGTVVGRLQLVDQERKD</sequence>
<dbReference type="InterPro" id="IPR056729">
    <property type="entry name" value="GMPPB_C"/>
</dbReference>